<feature type="domain" description="Response regulatory" evidence="3">
    <location>
        <begin position="3"/>
        <end position="118"/>
    </location>
</feature>
<dbReference type="PANTHER" id="PTHR43214">
    <property type="entry name" value="TWO-COMPONENT RESPONSE REGULATOR"/>
    <property type="match status" value="1"/>
</dbReference>
<dbReference type="Gene3D" id="3.40.50.2300">
    <property type="match status" value="1"/>
</dbReference>
<dbReference type="PROSITE" id="PS50110">
    <property type="entry name" value="RESPONSE_REGULATORY"/>
    <property type="match status" value="1"/>
</dbReference>
<accession>A0ABX0GPZ4</accession>
<dbReference type="InterPro" id="IPR011006">
    <property type="entry name" value="CheY-like_superfamily"/>
</dbReference>
<evidence type="ECO:0000259" key="3">
    <source>
        <dbReference type="PROSITE" id="PS50110"/>
    </source>
</evidence>
<keyword evidence="1" id="KW-0238">DNA-binding</keyword>
<evidence type="ECO:0000313" key="4">
    <source>
        <dbReference type="EMBL" id="NHC12533.1"/>
    </source>
</evidence>
<dbReference type="InterPro" id="IPR039420">
    <property type="entry name" value="WalR-like"/>
</dbReference>
<organism evidence="4 5">
    <name type="scientific">Motilibacter deserti</name>
    <dbReference type="NCBI Taxonomy" id="2714956"/>
    <lineage>
        <taxon>Bacteria</taxon>
        <taxon>Bacillati</taxon>
        <taxon>Actinomycetota</taxon>
        <taxon>Actinomycetes</taxon>
        <taxon>Motilibacterales</taxon>
        <taxon>Motilibacteraceae</taxon>
        <taxon>Motilibacter</taxon>
    </lineage>
</organism>
<gene>
    <name evidence="4" type="ORF">G9H71_01890</name>
</gene>
<dbReference type="RefSeq" id="WP_166276953.1">
    <property type="nucleotide sequence ID" value="NZ_JAANNP010000001.1"/>
</dbReference>
<dbReference type="InterPro" id="IPR001789">
    <property type="entry name" value="Sig_transdc_resp-reg_receiver"/>
</dbReference>
<proteinExistence type="predicted"/>
<feature type="modified residue" description="4-aspartylphosphate" evidence="2">
    <location>
        <position position="54"/>
    </location>
</feature>
<evidence type="ECO:0000256" key="1">
    <source>
        <dbReference type="ARBA" id="ARBA00023125"/>
    </source>
</evidence>
<dbReference type="SUPFAM" id="SSF52172">
    <property type="entry name" value="CheY-like"/>
    <property type="match status" value="1"/>
</dbReference>
<dbReference type="EMBL" id="JAANNP010000001">
    <property type="protein sequence ID" value="NHC12533.1"/>
    <property type="molecule type" value="Genomic_DNA"/>
</dbReference>
<keyword evidence="5" id="KW-1185">Reference proteome</keyword>
<dbReference type="PANTHER" id="PTHR43214:SF43">
    <property type="entry name" value="TWO-COMPONENT RESPONSE REGULATOR"/>
    <property type="match status" value="1"/>
</dbReference>
<sequence>MISVVVVDGASGGGRAFAGLLASDPLVHVVAVSGDGADAAPLAQLHRPEVVALDVTPPEGGADTVRAVLAAYPETKVLGLAASADAATIVELVGAGATGLLVSGEPVDDVAELVRSVAEGHVVLATARAGAAWQTLLSRPA</sequence>
<protein>
    <submittedName>
        <fullName evidence="4">Response regulator transcription factor</fullName>
    </submittedName>
</protein>
<name>A0ABX0GPZ4_9ACTN</name>
<keyword evidence="2" id="KW-0597">Phosphoprotein</keyword>
<comment type="caution">
    <text evidence="4">The sequence shown here is derived from an EMBL/GenBank/DDBJ whole genome shotgun (WGS) entry which is preliminary data.</text>
</comment>
<evidence type="ECO:0000313" key="5">
    <source>
        <dbReference type="Proteomes" id="UP000800981"/>
    </source>
</evidence>
<evidence type="ECO:0000256" key="2">
    <source>
        <dbReference type="PROSITE-ProRule" id="PRU00169"/>
    </source>
</evidence>
<dbReference type="Proteomes" id="UP000800981">
    <property type="component" value="Unassembled WGS sequence"/>
</dbReference>
<reference evidence="4 5" key="1">
    <citation type="submission" date="2020-03" db="EMBL/GenBank/DDBJ databases">
        <title>Two novel Motilibacter sp.</title>
        <authorList>
            <person name="Liu S."/>
        </authorList>
    </citation>
    <scope>NUCLEOTIDE SEQUENCE [LARGE SCALE GENOMIC DNA]</scope>
    <source>
        <strain evidence="4 5">E257</strain>
    </source>
</reference>